<dbReference type="SMART" id="SM00460">
    <property type="entry name" value="TGc"/>
    <property type="match status" value="1"/>
</dbReference>
<dbReference type="PANTHER" id="PTHR35532">
    <property type="entry name" value="SIMILAR TO POLYHYDROXYALKANOATE DEPOLYMERASE"/>
    <property type="match status" value="1"/>
</dbReference>
<feature type="domain" description="Transglutaminase-like" evidence="2">
    <location>
        <begin position="157"/>
        <end position="215"/>
    </location>
</feature>
<sequence length="719" mass="80630">MRNMFTKLGILLLLFPLAVQAETELEKLRGMARSELGEEGAKAADFLISYMPVDDQEKLSADLLYSNLSHAMRARGDFPWARELSQELFFNDVVPYAVLDETREDWRPRFYEICSSLVKDCKTASEAAQVLNRDLFNKVNVHYNTGRKKPNQSPSESMASGKATCTGLSIILAYGCRSVGIPARVAGTALWSDKSGNHTWVEIWDGEWKFLGADEYDAKGLNRGWFINRASQARADEWQHAIWASSWKTADAHFPMVWNPKDKTVFAVNVTERYAKKAPADKALELGVRVFQEKDGPRVEAEVAQLDEAGNVISSTFSKAGRADLNDVAVLSLKGKAPWKLRVLSGQERAEILLEKVPEQALDIILKHPEAAAAKIDLTDVIAAWKEEGREEREEELAKKVIQAAGKEMKFLERKFGNAPAEGHALWISMHGGGGAAARVNDGQWQNQIKLYQPKEGYYVAPRAPSDTWNLWHQDHIDALFDRLIANYVICRGVDPNRVYLMGYSAGGDGVYQLAPRMADRFAAAAMMAGHPNETKPDGLRNLPFEIFMGGEDGAYKRNQIAANWKELLAEKQKADPNGYPHRVTIYPGLGHWMERKDAEVLPRMAEKRRAEWPKKVVWLQDDVTHERFYWLGVKFQGAVKGRKLIGEVDGQTIRVTGEDVSGLKFWLSDELLDLDQEVVIELNGKEAFRGIVKRQPAVAAMSLRLRCGMIATGLVVLD</sequence>
<dbReference type="GO" id="GO:0016787">
    <property type="term" value="F:hydrolase activity"/>
    <property type="evidence" value="ECO:0007669"/>
    <property type="project" value="InterPro"/>
</dbReference>
<dbReference type="InterPro" id="IPR038765">
    <property type="entry name" value="Papain-like_cys_pep_sf"/>
</dbReference>
<evidence type="ECO:0000313" key="4">
    <source>
        <dbReference type="Proteomes" id="UP000644507"/>
    </source>
</evidence>
<dbReference type="InterPro" id="IPR002931">
    <property type="entry name" value="Transglutaminase-like"/>
</dbReference>
<proteinExistence type="predicted"/>
<comment type="caution">
    <text evidence="3">The sequence shown here is derived from an EMBL/GenBank/DDBJ whole genome shotgun (WGS) entry which is preliminary data.</text>
</comment>
<dbReference type="SUPFAM" id="SSF53474">
    <property type="entry name" value="alpha/beta-Hydrolases"/>
    <property type="match status" value="1"/>
</dbReference>
<dbReference type="Gene3D" id="3.10.620.30">
    <property type="match status" value="1"/>
</dbReference>
<protein>
    <recommendedName>
        <fullName evidence="2">Transglutaminase-like domain-containing protein</fullName>
    </recommendedName>
</protein>
<keyword evidence="4" id="KW-1185">Reference proteome</keyword>
<dbReference type="Pfam" id="PF01738">
    <property type="entry name" value="DLH"/>
    <property type="match status" value="1"/>
</dbReference>
<dbReference type="InterPro" id="IPR002925">
    <property type="entry name" value="Dienelactn_hydro"/>
</dbReference>
<organism evidence="3 4">
    <name type="scientific">Roseibacillus persicicus</name>
    <dbReference type="NCBI Taxonomy" id="454148"/>
    <lineage>
        <taxon>Bacteria</taxon>
        <taxon>Pseudomonadati</taxon>
        <taxon>Verrucomicrobiota</taxon>
        <taxon>Verrucomicrobiia</taxon>
        <taxon>Verrucomicrobiales</taxon>
        <taxon>Verrucomicrobiaceae</taxon>
        <taxon>Roseibacillus</taxon>
    </lineage>
</organism>
<feature type="chain" id="PRO_5037757125" description="Transglutaminase-like domain-containing protein" evidence="1">
    <location>
        <begin position="22"/>
        <end position="719"/>
    </location>
</feature>
<dbReference type="AlphaFoldDB" id="A0A918TWE3"/>
<accession>A0A918TWE3</accession>
<name>A0A918TWE3_9BACT</name>
<gene>
    <name evidence="3" type="ORF">GCM10007100_37410</name>
</gene>
<evidence type="ECO:0000313" key="3">
    <source>
        <dbReference type="EMBL" id="GHC66099.1"/>
    </source>
</evidence>
<evidence type="ECO:0000259" key="2">
    <source>
        <dbReference type="SMART" id="SM00460"/>
    </source>
</evidence>
<dbReference type="InterPro" id="IPR029058">
    <property type="entry name" value="AB_hydrolase_fold"/>
</dbReference>
<dbReference type="Proteomes" id="UP000644507">
    <property type="component" value="Unassembled WGS sequence"/>
</dbReference>
<reference evidence="3" key="2">
    <citation type="submission" date="2020-09" db="EMBL/GenBank/DDBJ databases">
        <authorList>
            <person name="Sun Q."/>
            <person name="Kim S."/>
        </authorList>
    </citation>
    <scope>NUCLEOTIDE SEQUENCE</scope>
    <source>
        <strain evidence="3">KCTC 12988</strain>
    </source>
</reference>
<dbReference type="EMBL" id="BMXI01000020">
    <property type="protein sequence ID" value="GHC66099.1"/>
    <property type="molecule type" value="Genomic_DNA"/>
</dbReference>
<reference evidence="3" key="1">
    <citation type="journal article" date="2014" name="Int. J. Syst. Evol. Microbiol.">
        <title>Complete genome sequence of Corynebacterium casei LMG S-19264T (=DSM 44701T), isolated from a smear-ripened cheese.</title>
        <authorList>
            <consortium name="US DOE Joint Genome Institute (JGI-PGF)"/>
            <person name="Walter F."/>
            <person name="Albersmeier A."/>
            <person name="Kalinowski J."/>
            <person name="Ruckert C."/>
        </authorList>
    </citation>
    <scope>NUCLEOTIDE SEQUENCE</scope>
    <source>
        <strain evidence="3">KCTC 12988</strain>
    </source>
</reference>
<dbReference type="PANTHER" id="PTHR35532:SF5">
    <property type="entry name" value="CARBOHYDRATE-BINDING DOMAIN-CONTAINING PROTEIN"/>
    <property type="match status" value="1"/>
</dbReference>
<dbReference type="SUPFAM" id="SSF54001">
    <property type="entry name" value="Cysteine proteinases"/>
    <property type="match status" value="1"/>
</dbReference>
<dbReference type="RefSeq" id="WP_189573766.1">
    <property type="nucleotide sequence ID" value="NZ_BMXI01000020.1"/>
</dbReference>
<feature type="signal peptide" evidence="1">
    <location>
        <begin position="1"/>
        <end position="21"/>
    </location>
</feature>
<dbReference type="Gene3D" id="3.40.50.1820">
    <property type="entry name" value="alpha/beta hydrolase"/>
    <property type="match status" value="1"/>
</dbReference>
<dbReference type="Pfam" id="PF01841">
    <property type="entry name" value="Transglut_core"/>
    <property type="match status" value="1"/>
</dbReference>
<keyword evidence="1" id="KW-0732">Signal</keyword>
<evidence type="ECO:0000256" key="1">
    <source>
        <dbReference type="SAM" id="SignalP"/>
    </source>
</evidence>